<dbReference type="PANTHER" id="PTHR47784:SF5">
    <property type="entry name" value="STEROL UPTAKE CONTROL PROTEIN 2"/>
    <property type="match status" value="1"/>
</dbReference>
<keyword evidence="4" id="KW-0539">Nucleus</keyword>
<name>A0A364KUE1_TALAM</name>
<gene>
    <name evidence="6" type="ORF">BHQ10_003165</name>
</gene>
<evidence type="ECO:0000256" key="1">
    <source>
        <dbReference type="ARBA" id="ARBA00023015"/>
    </source>
</evidence>
<dbReference type="GO" id="GO:0003677">
    <property type="term" value="F:DNA binding"/>
    <property type="evidence" value="ECO:0007669"/>
    <property type="project" value="UniProtKB-KW"/>
</dbReference>
<dbReference type="PANTHER" id="PTHR47784">
    <property type="entry name" value="STEROL UPTAKE CONTROL PROTEIN 2"/>
    <property type="match status" value="1"/>
</dbReference>
<dbReference type="GeneID" id="63792381"/>
<keyword evidence="1" id="KW-0805">Transcription regulation</keyword>
<evidence type="ECO:0000313" key="7">
    <source>
        <dbReference type="Proteomes" id="UP000249363"/>
    </source>
</evidence>
<dbReference type="GO" id="GO:0008270">
    <property type="term" value="F:zinc ion binding"/>
    <property type="evidence" value="ECO:0007669"/>
    <property type="project" value="InterPro"/>
</dbReference>
<comment type="caution">
    <text evidence="6">The sequence shown here is derived from an EMBL/GenBank/DDBJ whole genome shotgun (WGS) entry which is preliminary data.</text>
</comment>
<dbReference type="InterPro" id="IPR021858">
    <property type="entry name" value="Fun_TF"/>
</dbReference>
<accession>A0A364KUE1</accession>
<dbReference type="Proteomes" id="UP000249363">
    <property type="component" value="Unassembled WGS sequence"/>
</dbReference>
<evidence type="ECO:0000313" key="6">
    <source>
        <dbReference type="EMBL" id="RAO67153.1"/>
    </source>
</evidence>
<sequence>MSTSLNKQGPILNKSRSGCRDCRRRKVKCDETKPVCSNCRRRYKIIQRCDWDSHMPRDARRPQLETIGHGNPTSLKLHPSSVTYNIKWRSLELRLMHHYTAVVSSTMPSCNGAPAEAWNHTIPQLGFSSEIILNPMLALSALHLHAHSPHDEMVGIALRRYFGHALAHHRHALNDNTTSQASTEQLWLSAVVLCHMCWLLEHQKPRTNAAYELPVQAFKLLEGVGILFAQKNVQGYGWQGDETLPLVIPDDKLPIASRLQFRELEEDLECLIYEFNVWTMPDAEKNVYLEARDYVLYHYRAFYSGVDATTLQRFIAYMAVRCQSGYRDLLQSHDPLAMALLARMLVMLDALDHAWWANGRGEYEVVEQDVRGIYQLMPGELRWTMEWPSEPDNMVNLMESPSIARRNCLASPNATSAQAMWCMEIVIKHPIDQNRRGERVDQMMPRTDAMRTLCYFNLVVNRDFTVYTQISSRAGRELDPAYI</sequence>
<evidence type="ECO:0000256" key="3">
    <source>
        <dbReference type="ARBA" id="ARBA00023163"/>
    </source>
</evidence>
<dbReference type="OrthoDB" id="3546279at2759"/>
<dbReference type="SMART" id="SM00066">
    <property type="entry name" value="GAL4"/>
    <property type="match status" value="1"/>
</dbReference>
<keyword evidence="3" id="KW-0804">Transcription</keyword>
<protein>
    <recommendedName>
        <fullName evidence="5">Zn(2)-C6 fungal-type domain-containing protein</fullName>
    </recommendedName>
</protein>
<keyword evidence="2" id="KW-0238">DNA-binding</keyword>
<evidence type="ECO:0000256" key="4">
    <source>
        <dbReference type="ARBA" id="ARBA00023242"/>
    </source>
</evidence>
<dbReference type="AlphaFoldDB" id="A0A364KUE1"/>
<dbReference type="EMBL" id="MIKG01000005">
    <property type="protein sequence ID" value="RAO67153.1"/>
    <property type="molecule type" value="Genomic_DNA"/>
</dbReference>
<dbReference type="SUPFAM" id="SSF57701">
    <property type="entry name" value="Zn2/Cys6 DNA-binding domain"/>
    <property type="match status" value="1"/>
</dbReference>
<evidence type="ECO:0000256" key="2">
    <source>
        <dbReference type="ARBA" id="ARBA00023125"/>
    </source>
</evidence>
<dbReference type="RefSeq" id="XP_040731669.1">
    <property type="nucleotide sequence ID" value="XM_040875391.1"/>
</dbReference>
<dbReference type="InterPro" id="IPR001138">
    <property type="entry name" value="Zn2Cys6_DnaBD"/>
</dbReference>
<feature type="domain" description="Zn(2)-C6 fungal-type" evidence="5">
    <location>
        <begin position="18"/>
        <end position="51"/>
    </location>
</feature>
<dbReference type="Pfam" id="PF00172">
    <property type="entry name" value="Zn_clus"/>
    <property type="match status" value="1"/>
</dbReference>
<dbReference type="InterPro" id="IPR053157">
    <property type="entry name" value="Sterol_Uptake_Regulator"/>
</dbReference>
<evidence type="ECO:0000259" key="5">
    <source>
        <dbReference type="PROSITE" id="PS50048"/>
    </source>
</evidence>
<organism evidence="6 7">
    <name type="scientific">Talaromyces amestolkiae</name>
    <dbReference type="NCBI Taxonomy" id="1196081"/>
    <lineage>
        <taxon>Eukaryota</taxon>
        <taxon>Fungi</taxon>
        <taxon>Dikarya</taxon>
        <taxon>Ascomycota</taxon>
        <taxon>Pezizomycotina</taxon>
        <taxon>Eurotiomycetes</taxon>
        <taxon>Eurotiomycetidae</taxon>
        <taxon>Eurotiales</taxon>
        <taxon>Trichocomaceae</taxon>
        <taxon>Talaromyces</taxon>
        <taxon>Talaromyces sect. Talaromyces</taxon>
    </lineage>
</organism>
<keyword evidence="7" id="KW-1185">Reference proteome</keyword>
<dbReference type="InterPro" id="IPR036864">
    <property type="entry name" value="Zn2-C6_fun-type_DNA-bd_sf"/>
</dbReference>
<dbReference type="STRING" id="1196081.A0A364KUE1"/>
<dbReference type="Gene3D" id="4.10.240.10">
    <property type="entry name" value="Zn(2)-C6 fungal-type DNA-binding domain"/>
    <property type="match status" value="1"/>
</dbReference>
<dbReference type="GO" id="GO:0001228">
    <property type="term" value="F:DNA-binding transcription activator activity, RNA polymerase II-specific"/>
    <property type="evidence" value="ECO:0007669"/>
    <property type="project" value="TreeGrafter"/>
</dbReference>
<dbReference type="CDD" id="cd00067">
    <property type="entry name" value="GAL4"/>
    <property type="match status" value="1"/>
</dbReference>
<reference evidence="6 7" key="1">
    <citation type="journal article" date="2017" name="Biotechnol. Biofuels">
        <title>Differential beta-glucosidase expression as a function of carbon source availability in Talaromyces amestolkiae: a genomic and proteomic approach.</title>
        <authorList>
            <person name="de Eugenio L.I."/>
            <person name="Mendez-Liter J.A."/>
            <person name="Nieto-Dominguez M."/>
            <person name="Alonso L."/>
            <person name="Gil-Munoz J."/>
            <person name="Barriuso J."/>
            <person name="Prieto A."/>
            <person name="Martinez M.J."/>
        </authorList>
    </citation>
    <scope>NUCLEOTIDE SEQUENCE [LARGE SCALE GENOMIC DNA]</scope>
    <source>
        <strain evidence="6 7">CIB</strain>
    </source>
</reference>
<dbReference type="PROSITE" id="PS50048">
    <property type="entry name" value="ZN2_CY6_FUNGAL_2"/>
    <property type="match status" value="1"/>
</dbReference>
<dbReference type="Pfam" id="PF11951">
    <property type="entry name" value="Fungal_trans_2"/>
    <property type="match status" value="1"/>
</dbReference>
<proteinExistence type="predicted"/>